<accession>A0A8H5B990</accession>
<dbReference type="SUPFAM" id="SSF81383">
    <property type="entry name" value="F-box domain"/>
    <property type="match status" value="1"/>
</dbReference>
<name>A0A8H5B990_9AGAR</name>
<protein>
    <recommendedName>
        <fullName evidence="2">F-box domain-containing protein</fullName>
    </recommendedName>
</protein>
<feature type="compositionally biased region" description="Pro residues" evidence="1">
    <location>
        <begin position="583"/>
        <end position="595"/>
    </location>
</feature>
<dbReference type="InterPro" id="IPR036047">
    <property type="entry name" value="F-box-like_dom_sf"/>
</dbReference>
<dbReference type="EMBL" id="JAACJK010000176">
    <property type="protein sequence ID" value="KAF5318962.1"/>
    <property type="molecule type" value="Genomic_DNA"/>
</dbReference>
<dbReference type="AlphaFoldDB" id="A0A8H5B990"/>
<comment type="caution">
    <text evidence="3">The sequence shown here is derived from an EMBL/GenBank/DDBJ whole genome shotgun (WGS) entry which is preliminary data.</text>
</comment>
<feature type="region of interest" description="Disordered" evidence="1">
    <location>
        <begin position="551"/>
        <end position="774"/>
    </location>
</feature>
<organism evidence="3 4">
    <name type="scientific">Ephemerocybe angulata</name>
    <dbReference type="NCBI Taxonomy" id="980116"/>
    <lineage>
        <taxon>Eukaryota</taxon>
        <taxon>Fungi</taxon>
        <taxon>Dikarya</taxon>
        <taxon>Basidiomycota</taxon>
        <taxon>Agaricomycotina</taxon>
        <taxon>Agaricomycetes</taxon>
        <taxon>Agaricomycetidae</taxon>
        <taxon>Agaricales</taxon>
        <taxon>Agaricineae</taxon>
        <taxon>Psathyrellaceae</taxon>
        <taxon>Ephemerocybe</taxon>
    </lineage>
</organism>
<dbReference type="Pfam" id="PF12937">
    <property type="entry name" value="F-box-like"/>
    <property type="match status" value="1"/>
</dbReference>
<evidence type="ECO:0000259" key="2">
    <source>
        <dbReference type="PROSITE" id="PS50181"/>
    </source>
</evidence>
<dbReference type="SMART" id="SM00256">
    <property type="entry name" value="FBOX"/>
    <property type="match status" value="1"/>
</dbReference>
<sequence>MFIDADRDATCKFASTPNPLPPMSMSVSRSKGTRNLSREQSLLRVPGSSAADKLILASLPDELLTLIVAELDLKDLLTIRGVCRSLRTASSRREAWRSMYLRSLGESLPRPFFMPKPIKECSAEEIEYSLRRWRSEWPPGGVMHQVKRSIVNGPPKSYAHSHSMVLTPGGRWAMTGYADGSVWCFDLSDNLASTADVEPFMLLPSRHIGVSVSKPDVQVFIAIDYTSDEAAGIASKTHHLTRFNMAVITCPFDYRSTGASTHIDIWRVHLPGDKEIAPTGAPQLVLGDHLSSFKDSGSGKLLSCSLYGKAVAYSMKSPPSQCTVIVEWAEADGKNEDQGAQRWYIPEETSMNILLLPGDRILTTHMAGYICLYNWRLDCPSSTLSPRNQELEYVPPSWTRGELGCICDRAISPLFVARNTIRLVIPTANELFALTIPNESHDPSLIKFQSLVMGYSGVLDLTLGFGYDRGAGVVCEDPINSLFFTRYRWKDDSPLLIEEGHRQESTFTEYELTDPDLQNAGRVLYDQFSNRLFVFDASVSYVLTLVNSPPPTAPAHSVLPVTEPATAGDTPTESESPAQVEPTEPPTPSDKPPTLIPNDSVSPSKEENPAPPTVPSGPAISEGDLPVPSKAVALPTIPESSAHAEEDALTTSVSDPGAHLEPDPISGPSSGDRSTPDAVPSDHEEEEVEDESKAEKEVEDESKAEKEVEDESKAEKEVEDEAMAEKEVVDESKAEKEVVDAVSIPDGAKEKDTEGGGGAEKDTEGADEVEREER</sequence>
<feature type="compositionally biased region" description="Basic and acidic residues" evidence="1">
    <location>
        <begin position="691"/>
        <end position="716"/>
    </location>
</feature>
<evidence type="ECO:0000256" key="1">
    <source>
        <dbReference type="SAM" id="MobiDB-lite"/>
    </source>
</evidence>
<dbReference type="InterPro" id="IPR001810">
    <property type="entry name" value="F-box_dom"/>
</dbReference>
<dbReference type="Proteomes" id="UP000541558">
    <property type="component" value="Unassembled WGS sequence"/>
</dbReference>
<reference evidence="3 4" key="1">
    <citation type="journal article" date="2020" name="ISME J.">
        <title>Uncovering the hidden diversity of litter-decomposition mechanisms in mushroom-forming fungi.</title>
        <authorList>
            <person name="Floudas D."/>
            <person name="Bentzer J."/>
            <person name="Ahren D."/>
            <person name="Johansson T."/>
            <person name="Persson P."/>
            <person name="Tunlid A."/>
        </authorList>
    </citation>
    <scope>NUCLEOTIDE SEQUENCE [LARGE SCALE GENOMIC DNA]</scope>
    <source>
        <strain evidence="3 4">CBS 175.51</strain>
    </source>
</reference>
<proteinExistence type="predicted"/>
<dbReference type="PROSITE" id="PS50181">
    <property type="entry name" value="FBOX"/>
    <property type="match status" value="1"/>
</dbReference>
<evidence type="ECO:0000313" key="3">
    <source>
        <dbReference type="EMBL" id="KAF5318962.1"/>
    </source>
</evidence>
<evidence type="ECO:0000313" key="4">
    <source>
        <dbReference type="Proteomes" id="UP000541558"/>
    </source>
</evidence>
<feature type="compositionally biased region" description="Acidic residues" evidence="1">
    <location>
        <begin position="765"/>
        <end position="774"/>
    </location>
</feature>
<feature type="domain" description="F-box" evidence="2">
    <location>
        <begin position="53"/>
        <end position="99"/>
    </location>
</feature>
<gene>
    <name evidence="3" type="ORF">D9611_013697</name>
</gene>
<keyword evidence="4" id="KW-1185">Reference proteome</keyword>
<feature type="compositionally biased region" description="Basic and acidic residues" evidence="1">
    <location>
        <begin position="747"/>
        <end position="764"/>
    </location>
</feature>
<dbReference type="Gene3D" id="1.20.1280.50">
    <property type="match status" value="1"/>
</dbReference>
<feature type="compositionally biased region" description="Basic and acidic residues" evidence="1">
    <location>
        <begin position="723"/>
        <end position="739"/>
    </location>
</feature>
<dbReference type="OrthoDB" id="3068749at2759"/>